<evidence type="ECO:0000313" key="3">
    <source>
        <dbReference type="Proteomes" id="UP000266234"/>
    </source>
</evidence>
<feature type="region of interest" description="Disordered" evidence="1">
    <location>
        <begin position="165"/>
        <end position="196"/>
    </location>
</feature>
<name>A0A395S1V7_9HYPO</name>
<protein>
    <submittedName>
        <fullName evidence="2">Uncharacterized protein</fullName>
    </submittedName>
</protein>
<sequence length="341" mass="38815">MPYEFNCGDTNLIIITHWGPLSGDQPSSKRQRDSHGPFHITAFVHGKGENGLISNKLAEKLRIVDDRPATKVPSVVWISWTLDGPDQNLETSRVQIVPGLEQDLILGDNTEELRQSFHISPPEEPLPCQLNTREDFERHGILTANKRSEDKLKYLISLYRPKSQPNNFSPDITDSQPENSGRSTAVDSESLDTSTLDSISTTDTNVDYWIMDFHDDSFPQVSCSGSSGQACGIYYNAAAHLCRAHFNPRFKECAEGCHWEAPLSDISCTSQVDSPIFDWSFVDEEPGGTGNHEIMQQPQQSDFETHASHRFWIWDRQRQLWRRRGRSGLDERDWFTESFLQ</sequence>
<feature type="compositionally biased region" description="Polar residues" evidence="1">
    <location>
        <begin position="165"/>
        <end position="186"/>
    </location>
</feature>
<dbReference type="Proteomes" id="UP000266234">
    <property type="component" value="Unassembled WGS sequence"/>
</dbReference>
<comment type="caution">
    <text evidence="2">The sequence shown here is derived from an EMBL/GenBank/DDBJ whole genome shotgun (WGS) entry which is preliminary data.</text>
</comment>
<keyword evidence="3" id="KW-1185">Reference proteome</keyword>
<accession>A0A395S1V7</accession>
<organism evidence="2 3">
    <name type="scientific">Fusarium longipes</name>
    <dbReference type="NCBI Taxonomy" id="694270"/>
    <lineage>
        <taxon>Eukaryota</taxon>
        <taxon>Fungi</taxon>
        <taxon>Dikarya</taxon>
        <taxon>Ascomycota</taxon>
        <taxon>Pezizomycotina</taxon>
        <taxon>Sordariomycetes</taxon>
        <taxon>Hypocreomycetidae</taxon>
        <taxon>Hypocreales</taxon>
        <taxon>Nectriaceae</taxon>
        <taxon>Fusarium</taxon>
    </lineage>
</organism>
<dbReference type="OrthoDB" id="5041041at2759"/>
<evidence type="ECO:0000313" key="2">
    <source>
        <dbReference type="EMBL" id="RGP66227.1"/>
    </source>
</evidence>
<feature type="compositionally biased region" description="Low complexity" evidence="1">
    <location>
        <begin position="187"/>
        <end position="196"/>
    </location>
</feature>
<dbReference type="EMBL" id="PXOG01000223">
    <property type="protein sequence ID" value="RGP66227.1"/>
    <property type="molecule type" value="Genomic_DNA"/>
</dbReference>
<reference evidence="2 3" key="1">
    <citation type="journal article" date="2018" name="PLoS Pathog.">
        <title>Evolution of structural diversity of trichothecenes, a family of toxins produced by plant pathogenic and entomopathogenic fungi.</title>
        <authorList>
            <person name="Proctor R.H."/>
            <person name="McCormick S.P."/>
            <person name="Kim H.S."/>
            <person name="Cardoza R.E."/>
            <person name="Stanley A.M."/>
            <person name="Lindo L."/>
            <person name="Kelly A."/>
            <person name="Brown D.W."/>
            <person name="Lee T."/>
            <person name="Vaughan M.M."/>
            <person name="Alexander N.J."/>
            <person name="Busman M."/>
            <person name="Gutierrez S."/>
        </authorList>
    </citation>
    <scope>NUCLEOTIDE SEQUENCE [LARGE SCALE GENOMIC DNA]</scope>
    <source>
        <strain evidence="2 3">NRRL 20695</strain>
    </source>
</reference>
<proteinExistence type="predicted"/>
<gene>
    <name evidence="2" type="ORF">FLONG3_8956</name>
</gene>
<evidence type="ECO:0000256" key="1">
    <source>
        <dbReference type="SAM" id="MobiDB-lite"/>
    </source>
</evidence>
<dbReference type="AlphaFoldDB" id="A0A395S1V7"/>